<evidence type="ECO:0000259" key="11">
    <source>
        <dbReference type="Pfam" id="PF00999"/>
    </source>
</evidence>
<evidence type="ECO:0000256" key="9">
    <source>
        <dbReference type="ARBA" id="ARBA00023201"/>
    </source>
</evidence>
<keyword evidence="6" id="KW-0915">Sodium</keyword>
<feature type="transmembrane region" description="Helical" evidence="10">
    <location>
        <begin position="353"/>
        <end position="371"/>
    </location>
</feature>
<evidence type="ECO:0000256" key="2">
    <source>
        <dbReference type="ARBA" id="ARBA00022448"/>
    </source>
</evidence>
<dbReference type="GO" id="GO:0016020">
    <property type="term" value="C:membrane"/>
    <property type="evidence" value="ECO:0007669"/>
    <property type="project" value="UniProtKB-SubCell"/>
</dbReference>
<evidence type="ECO:0000256" key="8">
    <source>
        <dbReference type="ARBA" id="ARBA00023136"/>
    </source>
</evidence>
<keyword evidence="8 10" id="KW-0472">Membrane</keyword>
<dbReference type="GO" id="GO:0015297">
    <property type="term" value="F:antiporter activity"/>
    <property type="evidence" value="ECO:0007669"/>
    <property type="project" value="UniProtKB-KW"/>
</dbReference>
<keyword evidence="3" id="KW-0050">Antiport</keyword>
<dbReference type="AlphaFoldDB" id="A0A511QXI6"/>
<dbReference type="InterPro" id="IPR006153">
    <property type="entry name" value="Cation/H_exchanger_TM"/>
</dbReference>
<comment type="subcellular location">
    <subcellularLocation>
        <location evidence="1">Membrane</location>
        <topology evidence="1">Multi-pass membrane protein</topology>
    </subcellularLocation>
</comment>
<dbReference type="RefSeq" id="WP_119339695.1">
    <property type="nucleotide sequence ID" value="NZ_BJXL01000003.1"/>
</dbReference>
<evidence type="ECO:0000256" key="6">
    <source>
        <dbReference type="ARBA" id="ARBA00023053"/>
    </source>
</evidence>
<feature type="transmembrane region" description="Helical" evidence="10">
    <location>
        <begin position="6"/>
        <end position="24"/>
    </location>
</feature>
<feature type="transmembrane region" description="Helical" evidence="10">
    <location>
        <begin position="180"/>
        <end position="203"/>
    </location>
</feature>
<dbReference type="Proteomes" id="UP000321197">
    <property type="component" value="Unassembled WGS sequence"/>
</dbReference>
<feature type="transmembrane region" description="Helical" evidence="10">
    <location>
        <begin position="117"/>
        <end position="136"/>
    </location>
</feature>
<proteinExistence type="predicted"/>
<evidence type="ECO:0000256" key="4">
    <source>
        <dbReference type="ARBA" id="ARBA00022692"/>
    </source>
</evidence>
<protein>
    <submittedName>
        <fullName evidence="12">Sodium:proton antiporter</fullName>
    </submittedName>
</protein>
<evidence type="ECO:0000313" key="12">
    <source>
        <dbReference type="EMBL" id="GEM82089.1"/>
    </source>
</evidence>
<keyword evidence="2" id="KW-0813">Transport</keyword>
<dbReference type="GO" id="GO:0006814">
    <property type="term" value="P:sodium ion transport"/>
    <property type="evidence" value="ECO:0007669"/>
    <property type="project" value="UniProtKB-KW"/>
</dbReference>
<evidence type="ECO:0000313" key="13">
    <source>
        <dbReference type="Proteomes" id="UP000321197"/>
    </source>
</evidence>
<feature type="transmembrane region" description="Helical" evidence="10">
    <location>
        <begin position="55"/>
        <end position="75"/>
    </location>
</feature>
<comment type="caution">
    <text evidence="12">The sequence shown here is derived from an EMBL/GenBank/DDBJ whole genome shotgun (WGS) entry which is preliminary data.</text>
</comment>
<dbReference type="Pfam" id="PF00999">
    <property type="entry name" value="Na_H_Exchanger"/>
    <property type="match status" value="1"/>
</dbReference>
<keyword evidence="4 10" id="KW-0812">Transmembrane</keyword>
<feature type="transmembrane region" description="Helical" evidence="10">
    <location>
        <begin position="290"/>
        <end position="314"/>
    </location>
</feature>
<feature type="transmembrane region" description="Helical" evidence="10">
    <location>
        <begin position="215"/>
        <end position="248"/>
    </location>
</feature>
<gene>
    <name evidence="12" type="ORF">MHY01S_02550</name>
</gene>
<reference evidence="12 13" key="1">
    <citation type="submission" date="2019-07" db="EMBL/GenBank/DDBJ databases">
        <title>Whole genome shotgun sequence of Meiothermus hypogaeus NBRC 106114.</title>
        <authorList>
            <person name="Hosoyama A."/>
            <person name="Uohara A."/>
            <person name="Ohji S."/>
            <person name="Ichikawa N."/>
        </authorList>
    </citation>
    <scope>NUCLEOTIDE SEQUENCE [LARGE SCALE GENOMIC DNA]</scope>
    <source>
        <strain evidence="12 13">NBRC 106114</strain>
    </source>
</reference>
<keyword evidence="9" id="KW-0739">Sodium transport</keyword>
<accession>A0A511QXI6</accession>
<dbReference type="PANTHER" id="PTHR43562:SF3">
    <property type="entry name" value="SODIUM ION_PROTON EXCHANGER (EUROFUNG)"/>
    <property type="match status" value="1"/>
</dbReference>
<feature type="transmembrane region" description="Helical" evidence="10">
    <location>
        <begin position="148"/>
        <end position="168"/>
    </location>
</feature>
<evidence type="ECO:0000256" key="7">
    <source>
        <dbReference type="ARBA" id="ARBA00023065"/>
    </source>
</evidence>
<feature type="domain" description="Cation/H+ exchanger transmembrane" evidence="11">
    <location>
        <begin position="15"/>
        <end position="376"/>
    </location>
</feature>
<dbReference type="GO" id="GO:1902600">
    <property type="term" value="P:proton transmembrane transport"/>
    <property type="evidence" value="ECO:0007669"/>
    <property type="project" value="InterPro"/>
</dbReference>
<name>A0A511QXI6_9DEIN</name>
<dbReference type="Gene3D" id="1.20.1530.20">
    <property type="match status" value="1"/>
</dbReference>
<evidence type="ECO:0000256" key="1">
    <source>
        <dbReference type="ARBA" id="ARBA00004141"/>
    </source>
</evidence>
<keyword evidence="7" id="KW-0406">Ion transport</keyword>
<dbReference type="EMBL" id="BJXL01000003">
    <property type="protein sequence ID" value="GEM82089.1"/>
    <property type="molecule type" value="Genomic_DNA"/>
</dbReference>
<evidence type="ECO:0000256" key="10">
    <source>
        <dbReference type="SAM" id="Phobius"/>
    </source>
</evidence>
<feature type="transmembrane region" description="Helical" evidence="10">
    <location>
        <begin position="31"/>
        <end position="49"/>
    </location>
</feature>
<dbReference type="OrthoDB" id="9793589at2"/>
<dbReference type="InterPro" id="IPR038770">
    <property type="entry name" value="Na+/solute_symporter_sf"/>
</dbReference>
<sequence>MHGMGHLVEVFFLLLAAQLVGWLFARLKQPVVIGEVLAGLLVGPALLGLVHDGEILEFLAELGAIFLLFMVGLETRLRDILAVGKEAFLVAVLGVLFPFVGGYFFGLSIGFAQLPALFLGTALVATSVGITARVLLELGVLSRNYSRIILGAAVIDDVLGLIVLAVVNGVAQSGTFELAVALRITLLSVLFVGGAMLLVPWLRRVSLPRFTLGNPFGFALLVGVGLAALAAIIGLAPIVGAFLAGMLLAEVREELAIEEHVRAVGQFLTPIFFAMVGVRLELTALLSAKVWLVGSGVLLIALVGKLLGGFLGAWSQGFRRAVVVGVGMAPRGEVGLIVAALGLAAGAVNEEEYALVLFMVVGTTLLAPLFLRPAIAWAERAQASGGSP</sequence>
<feature type="transmembrane region" description="Helical" evidence="10">
    <location>
        <begin position="87"/>
        <end position="111"/>
    </location>
</feature>
<evidence type="ECO:0000256" key="3">
    <source>
        <dbReference type="ARBA" id="ARBA00022449"/>
    </source>
</evidence>
<dbReference type="PANTHER" id="PTHR43562">
    <property type="entry name" value="NAPA-TYPE SODIUM/HYDROGEN ANTIPORTER"/>
    <property type="match status" value="1"/>
</dbReference>
<keyword evidence="5 10" id="KW-1133">Transmembrane helix</keyword>
<organism evidence="12 13">
    <name type="scientific">Meiothermus hypogaeus NBRC 106114</name>
    <dbReference type="NCBI Taxonomy" id="1227553"/>
    <lineage>
        <taxon>Bacteria</taxon>
        <taxon>Thermotogati</taxon>
        <taxon>Deinococcota</taxon>
        <taxon>Deinococci</taxon>
        <taxon>Thermales</taxon>
        <taxon>Thermaceae</taxon>
        <taxon>Meiothermus</taxon>
    </lineage>
</organism>
<evidence type="ECO:0000256" key="5">
    <source>
        <dbReference type="ARBA" id="ARBA00022989"/>
    </source>
</evidence>